<sequence length="788" mass="87946">MEEFQGGDSTPQPIDSNSCTYKSLLFDASQYAFFGNDAVEEVELGGLEDEEEDEIEYVPAGGVVDDVEQLDRDEHVIYYLHCNILGSLPEVDGLAVTFSKLNKAVSISGSADGTNDWGSRGSSFAQEWLLPELESPNLYNQHPGESYLLHRTSSYPEQQQQHIFQHQHFSSEPNFGPKSSFTSHPPPGGRSLQPLSNQLHNSNIHHLPGGNQLQLNAPSHLPFSSSQLQFTGSPHGSPFGEHLSQLALRAHPVDSQLQNQYINRTGSYPGDNSLLTNKSLHQQLPNLNGLMPPQLMQQHRMHRQFQPSFGHVSGLQRQPNNRHLPPAHHMMNNFEMLGSTDLRDQKPKLFLKGRQGIPYSNHGFDASNQWNDSGWPRFRAKYMSADEIENILRAQLAATHINDPYVDDYYHQACLAKKSTGAKLRRHFCPANLKDHPSRARVDNEPHPFLKVDALGRVCFSSIRRPRPLLEVDPPNSSGTDSTDQKGMEKLGEKPLEQEPMLAARVTIEDGLSLLLDVDDIDRYLQFNHLPDVVVQLRGRRQVLLEDLQSSLQLVDPLGENGNTVNLSPEDDLVFLRLVSLPKGRKLLCRYLQLLFSSAELIRVVCMAIFRHLRFLFGTPSADPKTAETTTNLVKIVSSCVRGMDLRALGACLASVVCSAEHPPLRPLGSSAGEGASVILISALERATELLRDPHTSANCSIPNRKFWQASFDVFFNLLTKYCISKYDTTVQSLLAQGLADTSTIGSETTKAMSREMPVELLRASLPHTNEQQRKVLLDFAQRSMPML</sequence>
<reference evidence="4" key="2">
    <citation type="submission" date="2022-03" db="EMBL/GenBank/DDBJ databases">
        <title>Draft title - Genomic analysis of global carrot germplasm unveils the trajectory of domestication and the origin of high carotenoid orange carrot.</title>
        <authorList>
            <person name="Iorizzo M."/>
            <person name="Ellison S."/>
            <person name="Senalik D."/>
            <person name="Macko-Podgorni A."/>
            <person name="Grzebelus D."/>
            <person name="Bostan H."/>
            <person name="Rolling W."/>
            <person name="Curaba J."/>
            <person name="Simon P."/>
        </authorList>
    </citation>
    <scope>NUCLEOTIDE SEQUENCE</scope>
    <source>
        <tissue evidence="4">Leaf</tissue>
    </source>
</reference>
<feature type="compositionally biased region" description="Low complexity" evidence="3">
    <location>
        <begin position="158"/>
        <end position="168"/>
    </location>
</feature>
<reference evidence="4" key="1">
    <citation type="journal article" date="2016" name="Nat. Genet.">
        <title>A high-quality carrot genome assembly provides new insights into carotenoid accumulation and asterid genome evolution.</title>
        <authorList>
            <person name="Iorizzo M."/>
            <person name="Ellison S."/>
            <person name="Senalik D."/>
            <person name="Zeng P."/>
            <person name="Satapoomin P."/>
            <person name="Huang J."/>
            <person name="Bowman M."/>
            <person name="Iovene M."/>
            <person name="Sanseverino W."/>
            <person name="Cavagnaro P."/>
            <person name="Yildiz M."/>
            <person name="Macko-Podgorni A."/>
            <person name="Moranska E."/>
            <person name="Grzebelus E."/>
            <person name="Grzebelus D."/>
            <person name="Ashrafi H."/>
            <person name="Zheng Z."/>
            <person name="Cheng S."/>
            <person name="Spooner D."/>
            <person name="Van Deynze A."/>
            <person name="Simon P."/>
        </authorList>
    </citation>
    <scope>NUCLEOTIDE SEQUENCE</scope>
    <source>
        <tissue evidence="4">Leaf</tissue>
    </source>
</reference>
<dbReference type="Proteomes" id="UP000077755">
    <property type="component" value="Chromosome 6"/>
</dbReference>
<dbReference type="InterPro" id="IPR039900">
    <property type="entry name" value="Pat1-like"/>
</dbReference>
<evidence type="ECO:0000256" key="1">
    <source>
        <dbReference type="ARBA" id="ARBA00004201"/>
    </source>
</evidence>
<evidence type="ECO:0000256" key="2">
    <source>
        <dbReference type="ARBA" id="ARBA00022490"/>
    </source>
</evidence>
<feature type="compositionally biased region" description="Polar residues" evidence="3">
    <location>
        <begin position="170"/>
        <end position="183"/>
    </location>
</feature>
<dbReference type="GO" id="GO:0000932">
    <property type="term" value="C:P-body"/>
    <property type="evidence" value="ECO:0007669"/>
    <property type="project" value="UniProtKB-SubCell"/>
</dbReference>
<name>A0AAF1B595_DAUCS</name>
<feature type="region of interest" description="Disordered" evidence="3">
    <location>
        <begin position="469"/>
        <end position="488"/>
    </location>
</feature>
<organism evidence="4 5">
    <name type="scientific">Daucus carota subsp. sativus</name>
    <name type="common">Carrot</name>
    <dbReference type="NCBI Taxonomy" id="79200"/>
    <lineage>
        <taxon>Eukaryota</taxon>
        <taxon>Viridiplantae</taxon>
        <taxon>Streptophyta</taxon>
        <taxon>Embryophyta</taxon>
        <taxon>Tracheophyta</taxon>
        <taxon>Spermatophyta</taxon>
        <taxon>Magnoliopsida</taxon>
        <taxon>eudicotyledons</taxon>
        <taxon>Gunneridae</taxon>
        <taxon>Pentapetalae</taxon>
        <taxon>asterids</taxon>
        <taxon>campanulids</taxon>
        <taxon>Apiales</taxon>
        <taxon>Apiaceae</taxon>
        <taxon>Apioideae</taxon>
        <taxon>Scandiceae</taxon>
        <taxon>Daucinae</taxon>
        <taxon>Daucus</taxon>
        <taxon>Daucus sect. Daucus</taxon>
    </lineage>
</organism>
<keyword evidence="5" id="KW-1185">Reference proteome</keyword>
<feature type="region of interest" description="Disordered" evidence="3">
    <location>
        <begin position="154"/>
        <end position="213"/>
    </location>
</feature>
<dbReference type="PANTHER" id="PTHR21551:SF0">
    <property type="entry name" value="PROTEIN ASSOCIATED WITH TOPO II RELATED-1, ISOFORM A"/>
    <property type="match status" value="1"/>
</dbReference>
<feature type="compositionally biased region" description="Polar residues" evidence="3">
    <location>
        <begin position="193"/>
        <end position="204"/>
    </location>
</feature>
<proteinExistence type="predicted"/>
<dbReference type="AlphaFoldDB" id="A0AAF1B595"/>
<protein>
    <recommendedName>
        <fullName evidence="6">mRNA decay factor PAT1 domain-containing protein</fullName>
    </recommendedName>
</protein>
<dbReference type="GO" id="GO:0033962">
    <property type="term" value="P:P-body assembly"/>
    <property type="evidence" value="ECO:0007669"/>
    <property type="project" value="TreeGrafter"/>
</dbReference>
<evidence type="ECO:0008006" key="6">
    <source>
        <dbReference type="Google" id="ProtNLM"/>
    </source>
</evidence>
<accession>A0AAF1B595</accession>
<gene>
    <name evidence="4" type="ORF">DCAR_0626558</name>
</gene>
<dbReference type="GO" id="GO:0000290">
    <property type="term" value="P:deadenylation-dependent decapping of nuclear-transcribed mRNA"/>
    <property type="evidence" value="ECO:0007669"/>
    <property type="project" value="InterPro"/>
</dbReference>
<keyword evidence="2" id="KW-0963">Cytoplasm</keyword>
<evidence type="ECO:0000256" key="3">
    <source>
        <dbReference type="SAM" id="MobiDB-lite"/>
    </source>
</evidence>
<comment type="subcellular location">
    <subcellularLocation>
        <location evidence="1">Cytoplasm</location>
        <location evidence="1">P-body</location>
    </subcellularLocation>
</comment>
<dbReference type="EMBL" id="CP093348">
    <property type="protein sequence ID" value="WOH07129.1"/>
    <property type="molecule type" value="Genomic_DNA"/>
</dbReference>
<evidence type="ECO:0000313" key="5">
    <source>
        <dbReference type="Proteomes" id="UP000077755"/>
    </source>
</evidence>
<dbReference type="PANTHER" id="PTHR21551">
    <property type="entry name" value="TOPOISOMERASE II-ASSOCIATED PROTEIN PAT1"/>
    <property type="match status" value="1"/>
</dbReference>
<evidence type="ECO:0000313" key="4">
    <source>
        <dbReference type="EMBL" id="WOH07129.1"/>
    </source>
</evidence>
<dbReference type="GO" id="GO:0003723">
    <property type="term" value="F:RNA binding"/>
    <property type="evidence" value="ECO:0007669"/>
    <property type="project" value="TreeGrafter"/>
</dbReference>